<protein>
    <submittedName>
        <fullName evidence="7">Actin-101</fullName>
    </submittedName>
</protein>
<dbReference type="Pfam" id="PF00022">
    <property type="entry name" value="Actin"/>
    <property type="match status" value="1"/>
</dbReference>
<evidence type="ECO:0000256" key="4">
    <source>
        <dbReference type="ARBA" id="ARBA00022741"/>
    </source>
</evidence>
<dbReference type="SMR" id="A0A314KLV9"/>
<name>A0A314KLV9_NICAT</name>
<evidence type="ECO:0000313" key="8">
    <source>
        <dbReference type="Proteomes" id="UP000187609"/>
    </source>
</evidence>
<keyword evidence="4" id="KW-0547">Nucleotide-binding</keyword>
<gene>
    <name evidence="7" type="primary">AC101_4</name>
    <name evidence="7" type="ORF">A4A49_52227</name>
</gene>
<dbReference type="EMBL" id="MJEQ01001555">
    <property type="protein sequence ID" value="OIT30280.1"/>
    <property type="molecule type" value="Genomic_DNA"/>
</dbReference>
<comment type="caution">
    <text evidence="7">The sequence shown here is derived from an EMBL/GenBank/DDBJ whole genome shotgun (WGS) entry which is preliminary data.</text>
</comment>
<reference evidence="7" key="1">
    <citation type="submission" date="2016-11" db="EMBL/GenBank/DDBJ databases">
        <title>The genome of Nicotiana attenuata.</title>
        <authorList>
            <person name="Xu S."/>
            <person name="Brockmoeller T."/>
            <person name="Gaquerel E."/>
            <person name="Navarro A."/>
            <person name="Kuhl H."/>
            <person name="Gase K."/>
            <person name="Ling Z."/>
            <person name="Zhou W."/>
            <person name="Kreitzer C."/>
            <person name="Stanke M."/>
            <person name="Tang H."/>
            <person name="Lyons E."/>
            <person name="Pandey P."/>
            <person name="Pandey S.P."/>
            <person name="Timmermann B."/>
            <person name="Baldwin I.T."/>
        </authorList>
    </citation>
    <scope>NUCLEOTIDE SEQUENCE [LARGE SCALE GENOMIC DNA]</scope>
    <source>
        <strain evidence="7">UT</strain>
    </source>
</reference>
<evidence type="ECO:0000256" key="5">
    <source>
        <dbReference type="ARBA" id="ARBA00022840"/>
    </source>
</evidence>
<keyword evidence="5" id="KW-0067">ATP-binding</keyword>
<dbReference type="GO" id="GO:0005524">
    <property type="term" value="F:ATP binding"/>
    <property type="evidence" value="ECO:0007669"/>
    <property type="project" value="UniProtKB-KW"/>
</dbReference>
<dbReference type="InterPro" id="IPR043129">
    <property type="entry name" value="ATPase_NBD"/>
</dbReference>
<comment type="similarity">
    <text evidence="2">Belongs to the actin family.</text>
</comment>
<dbReference type="InterPro" id="IPR004000">
    <property type="entry name" value="Actin"/>
</dbReference>
<dbReference type="Proteomes" id="UP000187609">
    <property type="component" value="Unassembled WGS sequence"/>
</dbReference>
<dbReference type="GO" id="GO:0005856">
    <property type="term" value="C:cytoskeleton"/>
    <property type="evidence" value="ECO:0007669"/>
    <property type="project" value="UniProtKB-SubCell"/>
</dbReference>
<organism evidence="7 8">
    <name type="scientific">Nicotiana attenuata</name>
    <name type="common">Coyote tobacco</name>
    <dbReference type="NCBI Taxonomy" id="49451"/>
    <lineage>
        <taxon>Eukaryota</taxon>
        <taxon>Viridiplantae</taxon>
        <taxon>Streptophyta</taxon>
        <taxon>Embryophyta</taxon>
        <taxon>Tracheophyta</taxon>
        <taxon>Spermatophyta</taxon>
        <taxon>Magnoliopsida</taxon>
        <taxon>eudicotyledons</taxon>
        <taxon>Gunneridae</taxon>
        <taxon>Pentapetalae</taxon>
        <taxon>asterids</taxon>
        <taxon>lamiids</taxon>
        <taxon>Solanales</taxon>
        <taxon>Solanaceae</taxon>
        <taxon>Nicotianoideae</taxon>
        <taxon>Nicotianeae</taxon>
        <taxon>Nicotiana</taxon>
    </lineage>
</organism>
<evidence type="ECO:0000313" key="7">
    <source>
        <dbReference type="EMBL" id="OIT30280.1"/>
    </source>
</evidence>
<dbReference type="SUPFAM" id="SSF53067">
    <property type="entry name" value="Actin-like ATPase domain"/>
    <property type="match status" value="1"/>
</dbReference>
<dbReference type="STRING" id="49451.A0A314KLV9"/>
<evidence type="ECO:0000256" key="1">
    <source>
        <dbReference type="ARBA" id="ARBA00004245"/>
    </source>
</evidence>
<evidence type="ECO:0000256" key="3">
    <source>
        <dbReference type="ARBA" id="ARBA00022490"/>
    </source>
</evidence>
<comment type="subcellular location">
    <subcellularLocation>
        <location evidence="1">Cytoplasm</location>
        <location evidence="1">Cytoskeleton</location>
    </subcellularLocation>
</comment>
<dbReference type="FunFam" id="3.30.420.40:FF:000404">
    <property type="entry name" value="Major actin"/>
    <property type="match status" value="1"/>
</dbReference>
<keyword evidence="3" id="KW-0963">Cytoplasm</keyword>
<dbReference type="AlphaFoldDB" id="A0A314KLV9"/>
<evidence type="ECO:0000256" key="2">
    <source>
        <dbReference type="ARBA" id="ARBA00006752"/>
    </source>
</evidence>
<sequence length="156" mass="17749">MKETNAYVALDFEQEIEKAKNFPKSVEKSYELPDGEVINICAGRFRCPEVLFQPSLVGKEEIGIHEKIYNSIMICDVDIRKDLFSNIVISGGSTMFPGIADRMSKEITALSPSDTKIKVVAPYWESKTTCNLNKCQYDLKILYRAKAFLIHFGKRK</sequence>
<dbReference type="Gramene" id="OIT30280">
    <property type="protein sequence ID" value="OIT30280"/>
    <property type="gene ID" value="A4A49_52227"/>
</dbReference>
<keyword evidence="8" id="KW-1185">Reference proteome</keyword>
<accession>A0A314KLV9</accession>
<dbReference type="PANTHER" id="PTHR11937">
    <property type="entry name" value="ACTIN"/>
    <property type="match status" value="1"/>
</dbReference>
<keyword evidence="6" id="KW-0206">Cytoskeleton</keyword>
<proteinExistence type="inferred from homology"/>
<dbReference type="Gene3D" id="3.30.420.40">
    <property type="match status" value="1"/>
</dbReference>
<evidence type="ECO:0000256" key="6">
    <source>
        <dbReference type="ARBA" id="ARBA00023212"/>
    </source>
</evidence>
<dbReference type="Gene3D" id="3.90.640.10">
    <property type="entry name" value="Actin, Chain A, domain 4"/>
    <property type="match status" value="1"/>
</dbReference>